<keyword evidence="1" id="KW-1133">Transmembrane helix</keyword>
<evidence type="ECO:0000313" key="3">
    <source>
        <dbReference type="Proteomes" id="UP000094769"/>
    </source>
</evidence>
<reference evidence="2 3" key="1">
    <citation type="submission" date="2016-06" db="EMBL/GenBank/DDBJ databases">
        <title>Genome sequence of endosymbiont of Candidatus Endolucinida thiodiazotropha.</title>
        <authorList>
            <person name="Poehlein A."/>
            <person name="Koenig S."/>
            <person name="Heiden S.E."/>
            <person name="Thuermer A."/>
            <person name="Voget S."/>
            <person name="Daniel R."/>
            <person name="Markert S."/>
            <person name="Gros O."/>
            <person name="Schweder T."/>
        </authorList>
    </citation>
    <scope>NUCLEOTIDE SEQUENCE [LARGE SCALE GENOMIC DNA]</scope>
    <source>
        <strain evidence="2 3">COS</strain>
    </source>
</reference>
<feature type="transmembrane region" description="Helical" evidence="1">
    <location>
        <begin position="402"/>
        <end position="422"/>
    </location>
</feature>
<protein>
    <submittedName>
        <fullName evidence="2">Uncharacterized protein</fullName>
    </submittedName>
</protein>
<sequence length="424" mass="46552">MRSYRSTAGWLLLAAVICTAVNTLWPQLTNSWAGLFTWSAGFLLWPELPTHTRRQVVILISVGSIGLVWGLTQHLTPDWAMMLYGNAQLLSMLAAVSFLRLITRPDNNPERVMPQGKRAVWSTLFGVHLFGAVINLSSVFIIGDRLRGKTGLDREQIIVLTRGFSAAAFWSPFFAAMAAAMTYAPGARLERIWLMGMPLAIIALMITGYSRRHPREFVGYPMHPSTLALPAVLALAILLIHQIRPEWHILGIICLLSPTLALLIVSVRQQPLLQLQRHITHDIPTMHNELCLFLAANVMAAGLSALFQGFGGWLPFSQFGGLEASMTLLFMLITSIVGVHPVINIAALGTLLAPLQPDGTLLAMTFLSAWAVGVACSPFSGINLSMQGRYGQHGLASLKWHGNYSLVMFFCSLAALNLYATLWL</sequence>
<feature type="transmembrane region" description="Helical" evidence="1">
    <location>
        <begin position="164"/>
        <end position="186"/>
    </location>
</feature>
<keyword evidence="1" id="KW-0472">Membrane</keyword>
<proteinExistence type="predicted"/>
<keyword evidence="3" id="KW-1185">Reference proteome</keyword>
<comment type="caution">
    <text evidence="2">The sequence shown here is derived from an EMBL/GenBank/DDBJ whole genome shotgun (WGS) entry which is preliminary data.</text>
</comment>
<dbReference type="OrthoDB" id="8523687at2"/>
<dbReference type="Proteomes" id="UP000094769">
    <property type="component" value="Unassembled WGS sequence"/>
</dbReference>
<evidence type="ECO:0000256" key="1">
    <source>
        <dbReference type="SAM" id="Phobius"/>
    </source>
</evidence>
<gene>
    <name evidence="2" type="ORF">CODIS_04690</name>
</gene>
<feature type="transmembrane region" description="Helical" evidence="1">
    <location>
        <begin position="247"/>
        <end position="267"/>
    </location>
</feature>
<feature type="transmembrane region" description="Helical" evidence="1">
    <location>
        <begin position="192"/>
        <end position="210"/>
    </location>
</feature>
<organism evidence="2 3">
    <name type="scientific">Candidatus Thiodiazotropha endolucinida</name>
    <dbReference type="NCBI Taxonomy" id="1655433"/>
    <lineage>
        <taxon>Bacteria</taxon>
        <taxon>Pseudomonadati</taxon>
        <taxon>Pseudomonadota</taxon>
        <taxon>Gammaproteobacteria</taxon>
        <taxon>Chromatiales</taxon>
        <taxon>Sedimenticolaceae</taxon>
        <taxon>Candidatus Thiodiazotropha</taxon>
    </lineage>
</organism>
<feature type="transmembrane region" description="Helical" evidence="1">
    <location>
        <begin position="79"/>
        <end position="99"/>
    </location>
</feature>
<dbReference type="EMBL" id="MARB01000002">
    <property type="protein sequence ID" value="ODJ89370.1"/>
    <property type="molecule type" value="Genomic_DNA"/>
</dbReference>
<evidence type="ECO:0000313" key="2">
    <source>
        <dbReference type="EMBL" id="ODJ89370.1"/>
    </source>
</evidence>
<feature type="transmembrane region" description="Helical" evidence="1">
    <location>
        <begin position="327"/>
        <end position="349"/>
    </location>
</feature>
<name>A0A7Z0VPG0_9GAMM</name>
<dbReference type="RefSeq" id="WP_069121104.1">
    <property type="nucleotide sequence ID" value="NZ_MARB01000002.1"/>
</dbReference>
<feature type="transmembrane region" description="Helical" evidence="1">
    <location>
        <begin position="361"/>
        <end position="382"/>
    </location>
</feature>
<accession>A0A7Z0VPG0</accession>
<keyword evidence="1" id="KW-0812">Transmembrane</keyword>
<feature type="transmembrane region" description="Helical" evidence="1">
    <location>
        <begin position="222"/>
        <end position="241"/>
    </location>
</feature>
<feature type="transmembrane region" description="Helical" evidence="1">
    <location>
        <begin position="288"/>
        <end position="307"/>
    </location>
</feature>
<dbReference type="AlphaFoldDB" id="A0A7Z0VPG0"/>
<feature type="transmembrane region" description="Helical" evidence="1">
    <location>
        <begin position="119"/>
        <end position="143"/>
    </location>
</feature>